<sequence length="109" mass="12520">IGTVKCNQVKHGNKLAELLLLYSHRELLFKYYTAAFLPYISQGFPLEAVLAKLQYNIEYISSISQRFPFEAASIILDMDKAMLPQFRTDPTLLKYLPESEASRQFEVAI</sequence>
<name>A0A9N9NNK9_9GLOM</name>
<comment type="caution">
    <text evidence="1">The sequence shown here is derived from an EMBL/GenBank/DDBJ whole genome shotgun (WGS) entry which is preliminary data.</text>
</comment>
<gene>
    <name evidence="1" type="ORF">AMORRO_LOCUS14954</name>
</gene>
<dbReference type="EMBL" id="CAJVPV010032332">
    <property type="protein sequence ID" value="CAG8744705.1"/>
    <property type="molecule type" value="Genomic_DNA"/>
</dbReference>
<proteinExistence type="predicted"/>
<keyword evidence="2" id="KW-1185">Reference proteome</keyword>
<dbReference type="Proteomes" id="UP000789342">
    <property type="component" value="Unassembled WGS sequence"/>
</dbReference>
<evidence type="ECO:0000313" key="1">
    <source>
        <dbReference type="EMBL" id="CAG8744705.1"/>
    </source>
</evidence>
<evidence type="ECO:0000313" key="2">
    <source>
        <dbReference type="Proteomes" id="UP000789342"/>
    </source>
</evidence>
<reference evidence="1" key="1">
    <citation type="submission" date="2021-06" db="EMBL/GenBank/DDBJ databases">
        <authorList>
            <person name="Kallberg Y."/>
            <person name="Tangrot J."/>
            <person name="Rosling A."/>
        </authorList>
    </citation>
    <scope>NUCLEOTIDE SEQUENCE</scope>
    <source>
        <strain evidence="1">CL551</strain>
    </source>
</reference>
<accession>A0A9N9NNK9</accession>
<protein>
    <submittedName>
        <fullName evidence="1">6089_t:CDS:1</fullName>
    </submittedName>
</protein>
<dbReference type="AlphaFoldDB" id="A0A9N9NNK9"/>
<organism evidence="1 2">
    <name type="scientific">Acaulospora morrowiae</name>
    <dbReference type="NCBI Taxonomy" id="94023"/>
    <lineage>
        <taxon>Eukaryota</taxon>
        <taxon>Fungi</taxon>
        <taxon>Fungi incertae sedis</taxon>
        <taxon>Mucoromycota</taxon>
        <taxon>Glomeromycotina</taxon>
        <taxon>Glomeromycetes</taxon>
        <taxon>Diversisporales</taxon>
        <taxon>Acaulosporaceae</taxon>
        <taxon>Acaulospora</taxon>
    </lineage>
</organism>
<feature type="non-terminal residue" evidence="1">
    <location>
        <position position="109"/>
    </location>
</feature>